<protein>
    <recommendedName>
        <fullName evidence="4">C2H2-type domain-containing protein</fullName>
    </recommendedName>
</protein>
<evidence type="ECO:0000313" key="2">
    <source>
        <dbReference type="EMBL" id="KAB8067645.1"/>
    </source>
</evidence>
<keyword evidence="3" id="KW-1185">Reference proteome</keyword>
<sequence length="114" mass="12461">MQQSRRMLQVALTWYPCLLSRASSVRLTTLFSDGTTVTSNLASPLSCGSSDANHGGTKPIRKGMTVTVITTIVGNCVHHHGAYECYDCTAAFRTDCAFNHRDRYDSGRSPSKSQ</sequence>
<evidence type="ECO:0000256" key="1">
    <source>
        <dbReference type="SAM" id="SignalP"/>
    </source>
</evidence>
<organism evidence="2 3">
    <name type="scientific">Aspergillus leporis</name>
    <dbReference type="NCBI Taxonomy" id="41062"/>
    <lineage>
        <taxon>Eukaryota</taxon>
        <taxon>Fungi</taxon>
        <taxon>Dikarya</taxon>
        <taxon>Ascomycota</taxon>
        <taxon>Pezizomycotina</taxon>
        <taxon>Eurotiomycetes</taxon>
        <taxon>Eurotiomycetidae</taxon>
        <taxon>Eurotiales</taxon>
        <taxon>Aspergillaceae</taxon>
        <taxon>Aspergillus</taxon>
        <taxon>Aspergillus subgen. Circumdati</taxon>
    </lineage>
</organism>
<evidence type="ECO:0008006" key="4">
    <source>
        <dbReference type="Google" id="ProtNLM"/>
    </source>
</evidence>
<feature type="signal peptide" evidence="1">
    <location>
        <begin position="1"/>
        <end position="24"/>
    </location>
</feature>
<feature type="chain" id="PRO_5025015835" description="C2H2-type domain-containing protein" evidence="1">
    <location>
        <begin position="25"/>
        <end position="114"/>
    </location>
</feature>
<dbReference type="EMBL" id="ML732461">
    <property type="protein sequence ID" value="KAB8067645.1"/>
    <property type="molecule type" value="Genomic_DNA"/>
</dbReference>
<reference evidence="2 3" key="1">
    <citation type="submission" date="2019-04" db="EMBL/GenBank/DDBJ databases">
        <title>Friends and foes A comparative genomics study of 23 Aspergillus species from section Flavi.</title>
        <authorList>
            <consortium name="DOE Joint Genome Institute"/>
            <person name="Kjaerbolling I."/>
            <person name="Vesth T."/>
            <person name="Frisvad J.C."/>
            <person name="Nybo J.L."/>
            <person name="Theobald S."/>
            <person name="Kildgaard S."/>
            <person name="Isbrandt T."/>
            <person name="Kuo A."/>
            <person name="Sato A."/>
            <person name="Lyhne E.K."/>
            <person name="Kogle M.E."/>
            <person name="Wiebenga A."/>
            <person name="Kun R.S."/>
            <person name="Lubbers R.J."/>
            <person name="Makela M.R."/>
            <person name="Barry K."/>
            <person name="Chovatia M."/>
            <person name="Clum A."/>
            <person name="Daum C."/>
            <person name="Haridas S."/>
            <person name="He G."/>
            <person name="LaButti K."/>
            <person name="Lipzen A."/>
            <person name="Mondo S."/>
            <person name="Riley R."/>
            <person name="Salamov A."/>
            <person name="Simmons B.A."/>
            <person name="Magnuson J.K."/>
            <person name="Henrissat B."/>
            <person name="Mortensen U.H."/>
            <person name="Larsen T.O."/>
            <person name="Devries R.P."/>
            <person name="Grigoriev I.V."/>
            <person name="Machida M."/>
            <person name="Baker S.E."/>
            <person name="Andersen M.R."/>
        </authorList>
    </citation>
    <scope>NUCLEOTIDE SEQUENCE [LARGE SCALE GENOMIC DNA]</scope>
    <source>
        <strain evidence="2 3">CBS 151.66</strain>
    </source>
</reference>
<dbReference type="AlphaFoldDB" id="A0A5N5WIM5"/>
<proteinExistence type="predicted"/>
<name>A0A5N5WIM5_9EURO</name>
<accession>A0A5N5WIM5</accession>
<keyword evidence="1" id="KW-0732">Signal</keyword>
<dbReference type="Proteomes" id="UP000326565">
    <property type="component" value="Unassembled WGS sequence"/>
</dbReference>
<gene>
    <name evidence="2" type="ORF">BDV29DRAFT_85375</name>
</gene>
<evidence type="ECO:0000313" key="3">
    <source>
        <dbReference type="Proteomes" id="UP000326565"/>
    </source>
</evidence>